<reference evidence="9 10" key="1">
    <citation type="submission" date="2015-03" db="EMBL/GenBank/DDBJ databases">
        <authorList>
            <person name="Radwan O."/>
            <person name="Al-Naeli F.A."/>
            <person name="Rendon G.A."/>
            <person name="Fields C."/>
        </authorList>
    </citation>
    <scope>NUCLEOTIDE SEQUENCE [LARGE SCALE GENOMIC DNA]</scope>
    <source>
        <strain evidence="9">CR-DP1</strain>
    </source>
</reference>
<evidence type="ECO:0000256" key="6">
    <source>
        <dbReference type="ARBA" id="ARBA00023004"/>
    </source>
</evidence>
<comment type="caution">
    <text evidence="9">The sequence shown here is derived from an EMBL/GenBank/DDBJ whole genome shotgun (WGS) entry which is preliminary data.</text>
</comment>
<dbReference type="InterPro" id="IPR003819">
    <property type="entry name" value="TauD/TfdA-like"/>
</dbReference>
<accession>A0A0F4Z9Y0</accession>
<keyword evidence="5" id="KW-0560">Oxidoreductase</keyword>
<dbReference type="Pfam" id="PF06155">
    <property type="entry name" value="GBBH-like_N"/>
    <property type="match status" value="1"/>
</dbReference>
<evidence type="ECO:0000256" key="4">
    <source>
        <dbReference type="ARBA" id="ARBA00022964"/>
    </source>
</evidence>
<evidence type="ECO:0000256" key="5">
    <source>
        <dbReference type="ARBA" id="ARBA00023002"/>
    </source>
</evidence>
<dbReference type="InterPro" id="IPR042098">
    <property type="entry name" value="TauD-like_sf"/>
</dbReference>
<keyword evidence="4" id="KW-0223">Dioxygenase</keyword>
<dbReference type="InterPro" id="IPR050411">
    <property type="entry name" value="AlphaKG_dependent_hydroxylases"/>
</dbReference>
<evidence type="ECO:0000259" key="8">
    <source>
        <dbReference type="Pfam" id="PF06155"/>
    </source>
</evidence>
<dbReference type="Proteomes" id="UP000033483">
    <property type="component" value="Unassembled WGS sequence"/>
</dbReference>
<dbReference type="Gene3D" id="3.30.2020.30">
    <property type="match status" value="1"/>
</dbReference>
<dbReference type="OrthoDB" id="406634at2759"/>
<gene>
    <name evidence="9" type="ORF">TD95_002650</name>
</gene>
<keyword evidence="6" id="KW-0408">Iron</keyword>
<evidence type="ECO:0008006" key="11">
    <source>
        <dbReference type="Google" id="ProtNLM"/>
    </source>
</evidence>
<keyword evidence="3" id="KW-0479">Metal-binding</keyword>
<organism evidence="9 10">
    <name type="scientific">Thielaviopsis punctulata</name>
    <dbReference type="NCBI Taxonomy" id="72032"/>
    <lineage>
        <taxon>Eukaryota</taxon>
        <taxon>Fungi</taxon>
        <taxon>Dikarya</taxon>
        <taxon>Ascomycota</taxon>
        <taxon>Pezizomycotina</taxon>
        <taxon>Sordariomycetes</taxon>
        <taxon>Hypocreomycetidae</taxon>
        <taxon>Microascales</taxon>
        <taxon>Ceratocystidaceae</taxon>
        <taxon>Thielaviopsis</taxon>
    </lineage>
</organism>
<feature type="domain" description="Gamma-butyrobetaine hydroxylase-like N-terminal" evidence="8">
    <location>
        <begin position="56"/>
        <end position="108"/>
    </location>
</feature>
<comment type="cofactor">
    <cofactor evidence="1">
        <name>Fe(2+)</name>
        <dbReference type="ChEBI" id="CHEBI:29033"/>
    </cofactor>
</comment>
<dbReference type="InterPro" id="IPR010376">
    <property type="entry name" value="GBBH-like_N"/>
</dbReference>
<dbReference type="AlphaFoldDB" id="A0A0F4Z9Y0"/>
<dbReference type="InterPro" id="IPR038492">
    <property type="entry name" value="GBBH-like_N_sf"/>
</dbReference>
<dbReference type="GO" id="GO:0046872">
    <property type="term" value="F:metal ion binding"/>
    <property type="evidence" value="ECO:0007669"/>
    <property type="project" value="UniProtKB-KW"/>
</dbReference>
<dbReference type="EMBL" id="LAEV01002059">
    <property type="protein sequence ID" value="KKA26648.1"/>
    <property type="molecule type" value="Genomic_DNA"/>
</dbReference>
<proteinExistence type="inferred from homology"/>
<keyword evidence="10" id="KW-1185">Reference proteome</keyword>
<dbReference type="PANTHER" id="PTHR10696">
    <property type="entry name" value="GAMMA-BUTYROBETAINE HYDROXYLASE-RELATED"/>
    <property type="match status" value="1"/>
</dbReference>
<dbReference type="SUPFAM" id="SSF51197">
    <property type="entry name" value="Clavaminate synthase-like"/>
    <property type="match status" value="1"/>
</dbReference>
<evidence type="ECO:0000313" key="9">
    <source>
        <dbReference type="EMBL" id="KKA26648.1"/>
    </source>
</evidence>
<evidence type="ECO:0000259" key="7">
    <source>
        <dbReference type="Pfam" id="PF02668"/>
    </source>
</evidence>
<comment type="similarity">
    <text evidence="2">Belongs to the gamma-BBH/TMLD family.</text>
</comment>
<name>A0A0F4Z9Y0_9PEZI</name>
<protein>
    <recommendedName>
        <fullName evidence="11">TauD/TfdA-like domain-containing protein</fullName>
    </recommendedName>
</protein>
<evidence type="ECO:0000256" key="3">
    <source>
        <dbReference type="ARBA" id="ARBA00022723"/>
    </source>
</evidence>
<evidence type="ECO:0000256" key="2">
    <source>
        <dbReference type="ARBA" id="ARBA00008654"/>
    </source>
</evidence>
<dbReference type="GO" id="GO:0005739">
    <property type="term" value="C:mitochondrion"/>
    <property type="evidence" value="ECO:0007669"/>
    <property type="project" value="TreeGrafter"/>
</dbReference>
<dbReference type="GO" id="GO:0045329">
    <property type="term" value="P:carnitine biosynthetic process"/>
    <property type="evidence" value="ECO:0007669"/>
    <property type="project" value="TreeGrafter"/>
</dbReference>
<evidence type="ECO:0000313" key="10">
    <source>
        <dbReference type="Proteomes" id="UP000033483"/>
    </source>
</evidence>
<feature type="domain" description="TauD/TfdA-like" evidence="7">
    <location>
        <begin position="163"/>
        <end position="416"/>
    </location>
</feature>
<dbReference type="Gene3D" id="3.60.130.10">
    <property type="entry name" value="Clavaminate synthase-like"/>
    <property type="match status" value="1"/>
</dbReference>
<sequence>MRAGIVRARLWRPVPSVARRVSTLPTASRHPPSSVPLQITADVPIPPSFADKLVASSVWLRDACPCPLCVTPSSGQKTFATFDIPPAIRPHRVHIASDFSLHVTWTPDVPAAPATHTSVFPAAYLSALRLRHPADSAASFRAPRRAVDLLLWDAARIARHVRRIPYADFLHDAAALHAGLLDLEALGLLFITHVPRDAESVVRIGTRINALQETFYGRAWDVVSKPHAENVAYTAGFLGLHQDMLYVRQPPRIQLLHCLDNSCRGGASLFSDAKHAAQLLLDSPAAHVRRAVDLLAELCVRYHYAAPPFLYRNAWPVLELTPERRLMDVWWSPPFQAPNPPVDPRAAGLTTREAEERSREWLQAMRMLRELIEREDHVYETKLEAGECVVFDNRRVLHARRAFDTATGKRWLRGTYISDEDFRSRMQSVPADVVAEYGRQKGLEVLREEVCVEGGRTALEYFQGP</sequence>
<dbReference type="Pfam" id="PF02668">
    <property type="entry name" value="TauD"/>
    <property type="match status" value="1"/>
</dbReference>
<evidence type="ECO:0000256" key="1">
    <source>
        <dbReference type="ARBA" id="ARBA00001954"/>
    </source>
</evidence>
<dbReference type="GO" id="GO:0016706">
    <property type="term" value="F:2-oxoglutarate-dependent dioxygenase activity"/>
    <property type="evidence" value="ECO:0007669"/>
    <property type="project" value="UniProtKB-ARBA"/>
</dbReference>
<dbReference type="PANTHER" id="PTHR10696:SF25">
    <property type="entry name" value="OXIDOREDUCTASE AIM17-RELATED"/>
    <property type="match status" value="1"/>
</dbReference>